<reference evidence="1 2" key="1">
    <citation type="submission" date="2024-09" db="EMBL/GenBank/DDBJ databases">
        <title>Chromosome-scale assembly of Riccia sorocarpa.</title>
        <authorList>
            <person name="Paukszto L."/>
        </authorList>
    </citation>
    <scope>NUCLEOTIDE SEQUENCE [LARGE SCALE GENOMIC DNA]</scope>
    <source>
        <strain evidence="1">LP-2024</strain>
        <tissue evidence="1">Aerial parts of the thallus</tissue>
    </source>
</reference>
<proteinExistence type="predicted"/>
<comment type="caution">
    <text evidence="1">The sequence shown here is derived from an EMBL/GenBank/DDBJ whole genome shotgun (WGS) entry which is preliminary data.</text>
</comment>
<evidence type="ECO:0000313" key="1">
    <source>
        <dbReference type="EMBL" id="KAL3681241.1"/>
    </source>
</evidence>
<gene>
    <name evidence="1" type="ORF">R1sor_024197</name>
</gene>
<name>A0ABD3GRN4_9MARC</name>
<dbReference type="Proteomes" id="UP001633002">
    <property type="component" value="Unassembled WGS sequence"/>
</dbReference>
<keyword evidence="2" id="KW-1185">Reference proteome</keyword>
<accession>A0ABD3GRN4</accession>
<sequence>MVEDYLSNEGDRWCLGWEGWVFSGKVLGVGDVSGLGDQDPIHNGKKLVNPLDRSSYPLVLGDFHTYLEHVHLVYKLYSHDEHGLNFDDVIRRDRQNWAGPQRLCSRKVCQ</sequence>
<dbReference type="AlphaFoldDB" id="A0ABD3GRN4"/>
<organism evidence="1 2">
    <name type="scientific">Riccia sorocarpa</name>
    <dbReference type="NCBI Taxonomy" id="122646"/>
    <lineage>
        <taxon>Eukaryota</taxon>
        <taxon>Viridiplantae</taxon>
        <taxon>Streptophyta</taxon>
        <taxon>Embryophyta</taxon>
        <taxon>Marchantiophyta</taxon>
        <taxon>Marchantiopsida</taxon>
        <taxon>Marchantiidae</taxon>
        <taxon>Marchantiales</taxon>
        <taxon>Ricciaceae</taxon>
        <taxon>Riccia</taxon>
    </lineage>
</organism>
<dbReference type="EMBL" id="JBJQOH010000007">
    <property type="protein sequence ID" value="KAL3681241.1"/>
    <property type="molecule type" value="Genomic_DNA"/>
</dbReference>
<evidence type="ECO:0000313" key="2">
    <source>
        <dbReference type="Proteomes" id="UP001633002"/>
    </source>
</evidence>
<protein>
    <submittedName>
        <fullName evidence="1">Uncharacterized protein</fullName>
    </submittedName>
</protein>